<dbReference type="AlphaFoldDB" id="A0A378C4F1"/>
<organism evidence="2 3">
    <name type="scientific">Klebsiella pneumoniae</name>
    <dbReference type="NCBI Taxonomy" id="573"/>
    <lineage>
        <taxon>Bacteria</taxon>
        <taxon>Pseudomonadati</taxon>
        <taxon>Pseudomonadota</taxon>
        <taxon>Gammaproteobacteria</taxon>
        <taxon>Enterobacterales</taxon>
        <taxon>Enterobacteriaceae</taxon>
        <taxon>Klebsiella/Raoultella group</taxon>
        <taxon>Klebsiella</taxon>
        <taxon>Klebsiella pneumoniae complex</taxon>
    </lineage>
</organism>
<reference evidence="2 3" key="1">
    <citation type="submission" date="2018-06" db="EMBL/GenBank/DDBJ databases">
        <authorList>
            <consortium name="Pathogen Informatics"/>
            <person name="Doyle S."/>
        </authorList>
    </citation>
    <scope>NUCLEOTIDE SEQUENCE [LARGE SCALE GENOMIC DNA]</scope>
    <source>
        <strain evidence="2 3">NCTC11679</strain>
    </source>
</reference>
<protein>
    <submittedName>
        <fullName evidence="2">Uncharacterized protein</fullName>
    </submittedName>
</protein>
<sequence length="35" mass="3995">MFYSTVYVKIMSRYFAKTAVIVSHIGLSEVICSLH</sequence>
<gene>
    <name evidence="1" type="ORF">NCTC11679_02696</name>
    <name evidence="2" type="ORF">NCTC11679_02706</name>
</gene>
<dbReference type="EMBL" id="UGMG01000001">
    <property type="protein sequence ID" value="STV60950.1"/>
    <property type="molecule type" value="Genomic_DNA"/>
</dbReference>
<accession>A0A378C4F1</accession>
<proteinExistence type="predicted"/>
<dbReference type="Proteomes" id="UP000255239">
    <property type="component" value="Unassembled WGS sequence"/>
</dbReference>
<evidence type="ECO:0000313" key="3">
    <source>
        <dbReference type="Proteomes" id="UP000255239"/>
    </source>
</evidence>
<dbReference type="EMBL" id="UGMG01000001">
    <property type="protein sequence ID" value="STV61497.1"/>
    <property type="molecule type" value="Genomic_DNA"/>
</dbReference>
<evidence type="ECO:0000313" key="2">
    <source>
        <dbReference type="EMBL" id="STV61497.1"/>
    </source>
</evidence>
<name>A0A378C4F1_KLEPN</name>
<evidence type="ECO:0000313" key="1">
    <source>
        <dbReference type="EMBL" id="STV60950.1"/>
    </source>
</evidence>